<evidence type="ECO:0000313" key="3">
    <source>
        <dbReference type="EMBL" id="GGL94628.1"/>
    </source>
</evidence>
<dbReference type="Proteomes" id="UP000639973">
    <property type="component" value="Unassembled WGS sequence"/>
</dbReference>
<gene>
    <name evidence="3" type="ORF">GCM10010840_35820</name>
</gene>
<comment type="caution">
    <text evidence="3">The sequence shown here is derived from an EMBL/GenBank/DDBJ whole genome shotgun (WGS) entry which is preliminary data.</text>
</comment>
<feature type="region of interest" description="Disordered" evidence="1">
    <location>
        <begin position="93"/>
        <end position="114"/>
    </location>
</feature>
<feature type="region of interest" description="Disordered" evidence="1">
    <location>
        <begin position="28"/>
        <end position="50"/>
    </location>
</feature>
<evidence type="ECO:0000313" key="4">
    <source>
        <dbReference type="Proteomes" id="UP000639973"/>
    </source>
</evidence>
<name>A0ABQ2GHC5_9DEIO</name>
<reference evidence="4" key="1">
    <citation type="journal article" date="2019" name="Int. J. Syst. Evol. Microbiol.">
        <title>The Global Catalogue of Microorganisms (GCM) 10K type strain sequencing project: providing services to taxonomists for standard genome sequencing and annotation.</title>
        <authorList>
            <consortium name="The Broad Institute Genomics Platform"/>
            <consortium name="The Broad Institute Genome Sequencing Center for Infectious Disease"/>
            <person name="Wu L."/>
            <person name="Ma J."/>
        </authorList>
    </citation>
    <scope>NUCLEOTIDE SEQUENCE [LARGE SCALE GENOMIC DNA]</scope>
    <source>
        <strain evidence="4">JCM 15442</strain>
    </source>
</reference>
<dbReference type="SUPFAM" id="SSF51735">
    <property type="entry name" value="NAD(P)-binding Rossmann-fold domains"/>
    <property type="match status" value="1"/>
</dbReference>
<keyword evidence="4" id="KW-1185">Reference proteome</keyword>
<feature type="domain" description="3-hydroxyacyl-CoA dehydrogenase NAD binding" evidence="2">
    <location>
        <begin position="57"/>
        <end position="99"/>
    </location>
</feature>
<evidence type="ECO:0000256" key="1">
    <source>
        <dbReference type="SAM" id="MobiDB-lite"/>
    </source>
</evidence>
<accession>A0ABQ2GHC5</accession>
<dbReference type="RefSeq" id="WP_268238977.1">
    <property type="nucleotide sequence ID" value="NZ_BMOL01000034.1"/>
</dbReference>
<dbReference type="InterPro" id="IPR036291">
    <property type="entry name" value="NAD(P)-bd_dom_sf"/>
</dbReference>
<protein>
    <recommendedName>
        <fullName evidence="2">3-hydroxyacyl-CoA dehydrogenase NAD binding domain-containing protein</fullName>
    </recommendedName>
</protein>
<dbReference type="Gene3D" id="3.40.50.720">
    <property type="entry name" value="NAD(P)-binding Rossmann-like Domain"/>
    <property type="match status" value="1"/>
</dbReference>
<dbReference type="Pfam" id="PF02737">
    <property type="entry name" value="3HCDH_N"/>
    <property type="match status" value="1"/>
</dbReference>
<evidence type="ECO:0000259" key="2">
    <source>
        <dbReference type="Pfam" id="PF02737"/>
    </source>
</evidence>
<dbReference type="EMBL" id="BMOL01000034">
    <property type="protein sequence ID" value="GGL94628.1"/>
    <property type="molecule type" value="Genomic_DNA"/>
</dbReference>
<dbReference type="InterPro" id="IPR006176">
    <property type="entry name" value="3-OHacyl-CoA_DH_NAD-bd"/>
</dbReference>
<sequence length="114" mass="11879">MLPITLALLAAAVLGATVWNVTRRPRASAIQAPSPASTTTPSLHPDSPFKETHMTHLTVIGAGNMGRGIAHVAARGGNTITIIDRNPSDAQTLAAEVQAASPTSRSRPPRLISR</sequence>
<proteinExistence type="predicted"/>
<organism evidence="3 4">
    <name type="scientific">Deinococcus aerolatus</name>
    <dbReference type="NCBI Taxonomy" id="522487"/>
    <lineage>
        <taxon>Bacteria</taxon>
        <taxon>Thermotogati</taxon>
        <taxon>Deinococcota</taxon>
        <taxon>Deinococci</taxon>
        <taxon>Deinococcales</taxon>
        <taxon>Deinococcaceae</taxon>
        <taxon>Deinococcus</taxon>
    </lineage>
</organism>